<name>A0A1S7NVC9_9HYPH</name>
<evidence type="ECO:0000313" key="2">
    <source>
        <dbReference type="Proteomes" id="UP000191988"/>
    </source>
</evidence>
<dbReference type="AlphaFoldDB" id="A0A1S7NVC9"/>
<dbReference type="NCBIfam" id="TIGR01563">
    <property type="entry name" value="gp16_SPP1"/>
    <property type="match status" value="1"/>
</dbReference>
<evidence type="ECO:0000313" key="1">
    <source>
        <dbReference type="EMBL" id="CUX12169.1"/>
    </source>
</evidence>
<dbReference type="InterPro" id="IPR038666">
    <property type="entry name" value="SSP1_head-tail_sf"/>
</dbReference>
<organism evidence="1 2">
    <name type="scientific">Agrobacterium tomkonis CFBP 6623</name>
    <dbReference type="NCBI Taxonomy" id="1183432"/>
    <lineage>
        <taxon>Bacteria</taxon>
        <taxon>Pseudomonadati</taxon>
        <taxon>Pseudomonadota</taxon>
        <taxon>Alphaproteobacteria</taxon>
        <taxon>Hyphomicrobiales</taxon>
        <taxon>Rhizobiaceae</taxon>
        <taxon>Rhizobium/Agrobacterium group</taxon>
        <taxon>Agrobacterium</taxon>
        <taxon>Agrobacterium tumefaciens complex</taxon>
    </lineage>
</organism>
<sequence>MRAGNLDRSITVQSFTSTVNDFGTPIETWTDVATVRAQIIQSSTEEFLTSGATDETVIIFRTRYFGGVTTSSQVIYEGNTFNVREVKEIGRRKGLDLRCERKVSA</sequence>
<gene>
    <name evidence="1" type="ORF">AGR3A_Cc170143</name>
</gene>
<dbReference type="RefSeq" id="WP_080841974.1">
    <property type="nucleotide sequence ID" value="NZ_LT009723.1"/>
</dbReference>
<dbReference type="Gene3D" id="2.40.10.270">
    <property type="entry name" value="Bacteriophage SPP1 head-tail adaptor protein"/>
    <property type="match status" value="1"/>
</dbReference>
<dbReference type="InterPro" id="IPR008767">
    <property type="entry name" value="Phage_SPP1_head-tail_adaptor"/>
</dbReference>
<protein>
    <submittedName>
        <fullName evidence="1">Putative Phage head-tail adaptor</fullName>
    </submittedName>
</protein>
<dbReference type="EMBL" id="FBWK01000009">
    <property type="protein sequence ID" value="CUX12169.1"/>
    <property type="molecule type" value="Genomic_DNA"/>
</dbReference>
<reference evidence="2" key="1">
    <citation type="submission" date="2016-01" db="EMBL/GenBank/DDBJ databases">
        <authorList>
            <person name="Regsiter A."/>
            <person name="william w."/>
        </authorList>
    </citation>
    <scope>NUCLEOTIDE SEQUENCE [LARGE SCALE GENOMIC DNA]</scope>
    <source>
        <strain evidence="2">CFBP 6623</strain>
    </source>
</reference>
<dbReference type="Proteomes" id="UP000191988">
    <property type="component" value="Unassembled WGS sequence"/>
</dbReference>
<dbReference type="STRING" id="1183432.AGR3A_Cc170143"/>
<proteinExistence type="predicted"/>
<dbReference type="Pfam" id="PF05521">
    <property type="entry name" value="Phage_HCP"/>
    <property type="match status" value="1"/>
</dbReference>
<keyword evidence="2" id="KW-1185">Reference proteome</keyword>
<accession>A0A1S7NVC9</accession>